<dbReference type="GO" id="GO:0016020">
    <property type="term" value="C:membrane"/>
    <property type="evidence" value="ECO:0007669"/>
    <property type="project" value="UniProtKB-SubCell"/>
</dbReference>
<feature type="repeat" description="Solcar" evidence="8">
    <location>
        <begin position="416"/>
        <end position="497"/>
    </location>
</feature>
<dbReference type="OrthoDB" id="428293at2759"/>
<evidence type="ECO:0000256" key="6">
    <source>
        <dbReference type="ARBA" id="ARBA00022989"/>
    </source>
</evidence>
<dbReference type="eggNOG" id="KOG0764">
    <property type="taxonomic scope" value="Eukaryota"/>
</dbReference>
<dbReference type="PhylomeDB" id="K6UMV9"/>
<sequence length="616" mass="72438">MDVRYEGNHLWKRVINYFSKDYQNGDKTGTLTNGDTRNSNDENKRVKTRTLNFMASSALVLCVLHPLDIIRTRKQIYKVYKNSYPYYYNNKYNLFYILKKEKVESIYRGLLATLFTTGASHGIFRFIYDTLNYYVFGQFNDVNGVKNKKNDTAVGRSKEVYRGGEANQVYNSEAGGSLEGGKVIESSRGGREIPLESPNFVKSATERRQDNFMVANLSYKKQINEEDNAAGSANKDAPISGHRNMKYYIITSSVSSIISVFILHPIWLIKTKIECTINLNYKFLNYKSRITSKHYNIFVAKNKMCTSKIIPKVAKVFLFFGYHLGRKNETGKKIKSLLNDDILKFYRNNFVCNKNLKTRKKFNHLTYSNDKKAFLHKSVKRKIAHNYLLYKYYTLSILERKQMTKMLISNHRKKFSRRYLTYLKTFFSGNQILRIFKREESKNAISTIYNYKNYFQFVYYIYKKEKLFSFYKGFLTSILLTPHVAIQFYIYEYLTYHFSCEYFRNEFIGKETHISSNTLAKTLPFLYGVLSKFIAVMFTYPLYTIKMRQQVQMKNYGFLNVVVNIFRLEGIRSFYTGLNMHLLRNCLQNGMLFFIFEYLNAGSAGSTNLHILINHI</sequence>
<dbReference type="GeneID" id="14695324"/>
<evidence type="ECO:0000256" key="9">
    <source>
        <dbReference type="SAM" id="Phobius"/>
    </source>
</evidence>
<protein>
    <submittedName>
        <fullName evidence="10">Mitochondrial carrier protein</fullName>
    </submittedName>
</protein>
<dbReference type="VEuPathDB" id="PlasmoDB:PCYB_143710"/>
<dbReference type="Proteomes" id="UP000006319">
    <property type="component" value="Chromosome 14"/>
</dbReference>
<dbReference type="SUPFAM" id="SSF103506">
    <property type="entry name" value="Mitochondrial carrier"/>
    <property type="match status" value="2"/>
</dbReference>
<comment type="similarity">
    <text evidence="2">Belongs to the mitochondrial carrier (TC 2.A.29) family.</text>
</comment>
<dbReference type="GO" id="GO:0055085">
    <property type="term" value="P:transmembrane transport"/>
    <property type="evidence" value="ECO:0007669"/>
    <property type="project" value="InterPro"/>
</dbReference>
<dbReference type="RefSeq" id="XP_004224890.1">
    <property type="nucleotide sequence ID" value="XM_004224842.1"/>
</dbReference>
<dbReference type="PROSITE" id="PS50920">
    <property type="entry name" value="SOLCAR"/>
    <property type="match status" value="3"/>
</dbReference>
<evidence type="ECO:0000256" key="4">
    <source>
        <dbReference type="ARBA" id="ARBA00022692"/>
    </source>
</evidence>
<feature type="repeat" description="Solcar" evidence="8">
    <location>
        <begin position="519"/>
        <end position="602"/>
    </location>
</feature>
<feature type="transmembrane region" description="Helical" evidence="9">
    <location>
        <begin position="247"/>
        <end position="269"/>
    </location>
</feature>
<dbReference type="InterPro" id="IPR044712">
    <property type="entry name" value="SLC25A32-like"/>
</dbReference>
<dbReference type="GO" id="GO:0006862">
    <property type="term" value="P:nucleotide transport"/>
    <property type="evidence" value="ECO:0007669"/>
    <property type="project" value="InterPro"/>
</dbReference>
<accession>K6UMV9</accession>
<gene>
    <name evidence="10" type="ORF">PCYB_143710</name>
</gene>
<dbReference type="InterPro" id="IPR023395">
    <property type="entry name" value="MCP_dom_sf"/>
</dbReference>
<evidence type="ECO:0000256" key="3">
    <source>
        <dbReference type="ARBA" id="ARBA00022448"/>
    </source>
</evidence>
<keyword evidence="11" id="KW-1185">Reference proteome</keyword>
<dbReference type="Pfam" id="PF00153">
    <property type="entry name" value="Mito_carr"/>
    <property type="match status" value="3"/>
</dbReference>
<keyword evidence="6 9" id="KW-1133">Transmembrane helix</keyword>
<dbReference type="OMA" id="SKHYNIF"/>
<dbReference type="InterPro" id="IPR018108">
    <property type="entry name" value="MCP_transmembrane"/>
</dbReference>
<keyword evidence="5" id="KW-0677">Repeat</keyword>
<keyword evidence="4 8" id="KW-0812">Transmembrane</keyword>
<keyword evidence="7 8" id="KW-0472">Membrane</keyword>
<feature type="transmembrane region" description="Helical" evidence="9">
    <location>
        <begin position="470"/>
        <end position="490"/>
    </location>
</feature>
<feature type="repeat" description="Solcar" evidence="8">
    <location>
        <begin position="44"/>
        <end position="134"/>
    </location>
</feature>
<name>K6UMV9_PLACD</name>
<dbReference type="KEGG" id="pcy:PCYB_143710"/>
<evidence type="ECO:0000313" key="11">
    <source>
        <dbReference type="Proteomes" id="UP000006319"/>
    </source>
</evidence>
<evidence type="ECO:0000256" key="2">
    <source>
        <dbReference type="ARBA" id="ARBA00006375"/>
    </source>
</evidence>
<evidence type="ECO:0000313" key="10">
    <source>
        <dbReference type="EMBL" id="GAB68943.1"/>
    </source>
</evidence>
<dbReference type="AlphaFoldDB" id="K6UMV9"/>
<evidence type="ECO:0000256" key="1">
    <source>
        <dbReference type="ARBA" id="ARBA00004141"/>
    </source>
</evidence>
<organism evidence="10 11">
    <name type="scientific">Plasmodium cynomolgi (strain B)</name>
    <dbReference type="NCBI Taxonomy" id="1120755"/>
    <lineage>
        <taxon>Eukaryota</taxon>
        <taxon>Sar</taxon>
        <taxon>Alveolata</taxon>
        <taxon>Apicomplexa</taxon>
        <taxon>Aconoidasida</taxon>
        <taxon>Haemosporida</taxon>
        <taxon>Plasmodiidae</taxon>
        <taxon>Plasmodium</taxon>
        <taxon>Plasmodium (Plasmodium)</taxon>
    </lineage>
</organism>
<evidence type="ECO:0000256" key="8">
    <source>
        <dbReference type="PROSITE-ProRule" id="PRU00282"/>
    </source>
</evidence>
<evidence type="ECO:0000256" key="5">
    <source>
        <dbReference type="ARBA" id="ARBA00022737"/>
    </source>
</evidence>
<feature type="transmembrane region" description="Helical" evidence="9">
    <location>
        <begin position="106"/>
        <end position="128"/>
    </location>
</feature>
<reference evidence="10 11" key="1">
    <citation type="journal article" date="2012" name="Nat. Genet.">
        <title>Plasmodium cynomolgi genome sequences provide insight into Plasmodium vivax and the monkey malaria clade.</title>
        <authorList>
            <person name="Tachibana S."/>
            <person name="Sullivan S.A."/>
            <person name="Kawai S."/>
            <person name="Nakamura S."/>
            <person name="Kim H.R."/>
            <person name="Goto N."/>
            <person name="Arisue N."/>
            <person name="Palacpac N.M.Q."/>
            <person name="Honma H."/>
            <person name="Yagi M."/>
            <person name="Tougan T."/>
            <person name="Katakai Y."/>
            <person name="Kaneko O."/>
            <person name="Mita T."/>
            <person name="Kita K."/>
            <person name="Yasutomi Y."/>
            <person name="Sutton P.L."/>
            <person name="Shakhbatyan R."/>
            <person name="Horii T."/>
            <person name="Yasunaga T."/>
            <person name="Barnwell J.W."/>
            <person name="Escalante A.A."/>
            <person name="Carlton J.M."/>
            <person name="Tanabe K."/>
        </authorList>
    </citation>
    <scope>NUCLEOTIDE SEQUENCE [LARGE SCALE GENOMIC DNA]</scope>
    <source>
        <strain evidence="10 11">B</strain>
    </source>
</reference>
<dbReference type="EMBL" id="DF157106">
    <property type="protein sequence ID" value="GAB68943.1"/>
    <property type="molecule type" value="Genomic_DNA"/>
</dbReference>
<dbReference type="PANTHER" id="PTHR45683">
    <property type="entry name" value="MITOCHONDRIAL NICOTINAMIDE ADENINE DINUCLEOTIDE TRANSPORTER 1-RELATED-RELATED"/>
    <property type="match status" value="1"/>
</dbReference>
<evidence type="ECO:0000256" key="7">
    <source>
        <dbReference type="ARBA" id="ARBA00023136"/>
    </source>
</evidence>
<keyword evidence="3" id="KW-0813">Transport</keyword>
<dbReference type="Gene3D" id="1.50.40.10">
    <property type="entry name" value="Mitochondrial carrier domain"/>
    <property type="match status" value="2"/>
</dbReference>
<feature type="transmembrane region" description="Helical" evidence="9">
    <location>
        <begin position="525"/>
        <end position="545"/>
    </location>
</feature>
<comment type="subcellular location">
    <subcellularLocation>
        <location evidence="1">Membrane</location>
        <topology evidence="1">Multi-pass membrane protein</topology>
    </subcellularLocation>
</comment>
<proteinExistence type="inferred from homology"/>